<dbReference type="Pfam" id="PF00400">
    <property type="entry name" value="WD40"/>
    <property type="match status" value="3"/>
</dbReference>
<dbReference type="SMART" id="SM00320">
    <property type="entry name" value="WD40"/>
    <property type="match status" value="6"/>
</dbReference>
<dbReference type="OMA" id="ATYQVVH"/>
<feature type="repeat" description="WD" evidence="8">
    <location>
        <begin position="160"/>
        <end position="202"/>
    </location>
</feature>
<keyword evidence="5" id="KW-0677">Repeat</keyword>
<reference evidence="10 11" key="1">
    <citation type="journal article" date="2010" name="Science">
        <title>Genomic comparison of the ants Camponotus floridanus and Harpegnathos saltator.</title>
        <authorList>
            <person name="Bonasio R."/>
            <person name="Zhang G."/>
            <person name="Ye C."/>
            <person name="Mutti N.S."/>
            <person name="Fang X."/>
            <person name="Qin N."/>
            <person name="Donahue G."/>
            <person name="Yang P."/>
            <person name="Li Q."/>
            <person name="Li C."/>
            <person name="Zhang P."/>
            <person name="Huang Z."/>
            <person name="Berger S.L."/>
            <person name="Reinberg D."/>
            <person name="Wang J."/>
            <person name="Liebig J."/>
        </authorList>
    </citation>
    <scope>NUCLEOTIDE SEQUENCE [LARGE SCALE GENOMIC DNA]</scope>
    <source>
        <strain evidence="10 11">R22 G/1</strain>
    </source>
</reference>
<organism evidence="11">
    <name type="scientific">Harpegnathos saltator</name>
    <name type="common">Jerdon's jumping ant</name>
    <dbReference type="NCBI Taxonomy" id="610380"/>
    <lineage>
        <taxon>Eukaryota</taxon>
        <taxon>Metazoa</taxon>
        <taxon>Ecdysozoa</taxon>
        <taxon>Arthropoda</taxon>
        <taxon>Hexapoda</taxon>
        <taxon>Insecta</taxon>
        <taxon>Pterygota</taxon>
        <taxon>Neoptera</taxon>
        <taxon>Endopterygota</taxon>
        <taxon>Hymenoptera</taxon>
        <taxon>Apocrita</taxon>
        <taxon>Aculeata</taxon>
        <taxon>Formicoidea</taxon>
        <taxon>Formicidae</taxon>
        <taxon>Ponerinae</taxon>
        <taxon>Ponerini</taxon>
        <taxon>Harpegnathos</taxon>
    </lineage>
</organism>
<dbReference type="InParanoid" id="E2B5Y5"/>
<sequence>MSAFLPLNDKQFASSRSKLSEDHIYWRKYMPPVLVKEFGPIDYIDFSSVEPHHFAVTCSVRLQIYNPITKLVTKSYSRFKEAAYGGCFRRDGKLLCAGGEEAVVRLFDTNSNNMLRLFSGHKAAVHRAFFTTNDIHIASFSDDKTVILWDITSEKQITSFSDHTEYIRAGAVNPTSCDIILSGGYDKCIYMYDTRTNKKVLSVNHDVPVESLLFLPSGGIFLSAGGTDIKVFDAFTGGKLLAKITQHHKTVTCLKTASNGRRILSGSLDKHVKVYDAGTYNTLHTLDYPNAVLSIGISADDQTIVAGMVDGMISVRKREVEKEHVETNQKKRFTHRHAEKDPHTTDTIDTVKQNVHETLSKHDTYLRTFEYSKALDCVMMSYVASKTPYVTVTLMQELIRRQSLKRALAGRDGKFLVSIIRFLNKHIGSIHFGRVMVQVANTLLDVYEDHLDELEQEPRKMFTMLAQRLREEVNLMMSLAELQGSLQMILSAAKTTSSIAVKSTQNMEPSNAALTDRNLVLNIT</sequence>
<dbReference type="KEGG" id="hst:105189039"/>
<keyword evidence="3" id="KW-0698">rRNA processing</keyword>
<dbReference type="InterPro" id="IPR015943">
    <property type="entry name" value="WD40/YVTN_repeat-like_dom_sf"/>
</dbReference>
<evidence type="ECO:0000313" key="10">
    <source>
        <dbReference type="EMBL" id="EFN88954.1"/>
    </source>
</evidence>
<accession>E2B5Y5</accession>
<dbReference type="PANTHER" id="PTHR19924:SF26">
    <property type="entry name" value="U3 SMALL NUCLEOLAR RNA-ASSOCIATED PROTEIN 15 HOMOLOG"/>
    <property type="match status" value="1"/>
</dbReference>
<evidence type="ECO:0000256" key="2">
    <source>
        <dbReference type="ARBA" id="ARBA00018260"/>
    </source>
</evidence>
<dbReference type="InterPro" id="IPR001680">
    <property type="entry name" value="WD40_rpt"/>
</dbReference>
<dbReference type="AlphaFoldDB" id="E2B5Y5"/>
<comment type="subcellular location">
    <subcellularLocation>
        <location evidence="1">Nucleus</location>
        <location evidence="1">Nucleolus</location>
    </subcellularLocation>
</comment>
<dbReference type="FunCoup" id="E2B5Y5">
    <property type="interactions" value="1287"/>
</dbReference>
<evidence type="ECO:0000256" key="5">
    <source>
        <dbReference type="ARBA" id="ARBA00022737"/>
    </source>
</evidence>
<comment type="function">
    <text evidence="7">Ribosome biogenesis factor. Involved in nucleolar processing of pre-18S ribosomal RNA. Required for optimal pre-ribosomal RNA transcription by RNA polymerase I. Part of the small subunit (SSU) processome, first precursor of the small eukaryotic ribosomal subunit. During the assembly of the SSU processome in the nucleolus, many ribosome biogenesis factors, an RNA chaperone and ribosomal proteins associate with the nascent pre-rRNA and work in concert to generate RNA folding, modifications, rearrangements and cleavage as well as targeted degradation of pre-ribosomal RNA by the RNA exosome.</text>
</comment>
<keyword evidence="6" id="KW-0539">Nucleus</keyword>
<evidence type="ECO:0000256" key="1">
    <source>
        <dbReference type="ARBA" id="ARBA00004604"/>
    </source>
</evidence>
<dbReference type="Pfam" id="PF09384">
    <property type="entry name" value="UTP15_C"/>
    <property type="match status" value="1"/>
</dbReference>
<evidence type="ECO:0000256" key="7">
    <source>
        <dbReference type="ARBA" id="ARBA00045437"/>
    </source>
</evidence>
<dbReference type="OrthoDB" id="431715at2759"/>
<feature type="repeat" description="WD" evidence="8">
    <location>
        <begin position="118"/>
        <end position="159"/>
    </location>
</feature>
<dbReference type="PANTHER" id="PTHR19924">
    <property type="entry name" value="UTP15 U3 SMALL NUCLEOLAR RNA-ASSOCIATED PROTEIN 15 FAMILY MEMBER"/>
    <property type="match status" value="1"/>
</dbReference>
<keyword evidence="4 8" id="KW-0853">WD repeat</keyword>
<evidence type="ECO:0000256" key="3">
    <source>
        <dbReference type="ARBA" id="ARBA00022552"/>
    </source>
</evidence>
<evidence type="ECO:0000256" key="4">
    <source>
        <dbReference type="ARBA" id="ARBA00022574"/>
    </source>
</evidence>
<proteinExistence type="predicted"/>
<dbReference type="PROSITE" id="PS50082">
    <property type="entry name" value="WD_REPEATS_2"/>
    <property type="match status" value="3"/>
</dbReference>
<keyword evidence="11" id="KW-1185">Reference proteome</keyword>
<dbReference type="InterPro" id="IPR036322">
    <property type="entry name" value="WD40_repeat_dom_sf"/>
</dbReference>
<evidence type="ECO:0000256" key="6">
    <source>
        <dbReference type="ARBA" id="ARBA00023242"/>
    </source>
</evidence>
<protein>
    <recommendedName>
        <fullName evidence="2">U3 small nucleolar RNA-associated protein 15 homolog</fullName>
    </recommendedName>
</protein>
<dbReference type="EMBL" id="GL445887">
    <property type="protein sequence ID" value="EFN88954.1"/>
    <property type="molecule type" value="Genomic_DNA"/>
</dbReference>
<dbReference type="GO" id="GO:0005730">
    <property type="term" value="C:nucleolus"/>
    <property type="evidence" value="ECO:0007669"/>
    <property type="project" value="UniProtKB-SubCell"/>
</dbReference>
<evidence type="ECO:0000256" key="8">
    <source>
        <dbReference type="PROSITE-ProRule" id="PRU00221"/>
    </source>
</evidence>
<dbReference type="CDD" id="cd00200">
    <property type="entry name" value="WD40"/>
    <property type="match status" value="1"/>
</dbReference>
<gene>
    <name evidence="10" type="ORF">EAI_10901</name>
</gene>
<name>E2B5Y5_HARSA</name>
<evidence type="ECO:0000313" key="11">
    <source>
        <dbReference type="Proteomes" id="UP000008237"/>
    </source>
</evidence>
<dbReference type="STRING" id="610380.E2B5Y5"/>
<evidence type="ECO:0000259" key="9">
    <source>
        <dbReference type="Pfam" id="PF09384"/>
    </source>
</evidence>
<dbReference type="GO" id="GO:0006364">
    <property type="term" value="P:rRNA processing"/>
    <property type="evidence" value="ECO:0007669"/>
    <property type="project" value="UniProtKB-KW"/>
</dbReference>
<dbReference type="Proteomes" id="UP000008237">
    <property type="component" value="Unassembled WGS sequence"/>
</dbReference>
<dbReference type="PhylomeDB" id="E2B5Y5"/>
<dbReference type="InterPro" id="IPR018983">
    <property type="entry name" value="U3_snoRNA-assocProt_15_C"/>
</dbReference>
<dbReference type="SUPFAM" id="SSF50978">
    <property type="entry name" value="WD40 repeat-like"/>
    <property type="match status" value="1"/>
</dbReference>
<dbReference type="PROSITE" id="PS50294">
    <property type="entry name" value="WD_REPEATS_REGION"/>
    <property type="match status" value="2"/>
</dbReference>
<dbReference type="Gene3D" id="2.130.10.10">
    <property type="entry name" value="YVTN repeat-like/Quinoprotein amine dehydrogenase"/>
    <property type="match status" value="2"/>
</dbReference>
<feature type="domain" description="U3 small nucleolar RNA-associated protein 15 C-terminal" evidence="9">
    <location>
        <begin position="351"/>
        <end position="489"/>
    </location>
</feature>
<feature type="repeat" description="WD" evidence="8">
    <location>
        <begin position="244"/>
        <end position="285"/>
    </location>
</feature>
<dbReference type="GO" id="GO:0045943">
    <property type="term" value="P:positive regulation of transcription by RNA polymerase I"/>
    <property type="evidence" value="ECO:0007669"/>
    <property type="project" value="TreeGrafter"/>
</dbReference>